<gene>
    <name evidence="1" type="ORF">SAMN05421508_104196</name>
</gene>
<accession>A0A286GIR8</accession>
<dbReference type="OrthoDB" id="9776898at2"/>
<protein>
    <submittedName>
        <fullName evidence="1">Uncharacterized protein</fullName>
    </submittedName>
</protein>
<dbReference type="InterPro" id="IPR016181">
    <property type="entry name" value="Acyl_CoA_acyltransferase"/>
</dbReference>
<sequence>MSADDASLTLKAVSRIAAVDPAAWDACAGADNPFVSHAFLSALEDSRSASGEEGWQPQHLVLEDAAGRVLAVAPLYLKSHSYGEYVFDWAWANAYAQAGGRYYPKLQCAVPFTPVTGPRLMVRPDAPDPALLRRALVGGMVDLAERLGCSSVHVTFPTEPEVGEMEDMGLLVRLGTQYHWENRGYASFDEFLATLASRKRKDIRKEREKAQATGVRLHTLTGAEITPRHWDAFYRFYQATSDRKWGNPYLTRAFFDLLGERLGDRVVLVTGEDDGRLVCGALNLRGADCLYGRNWGSLGEYRFLHFEACYYRAIDYAIEHGLARVEAGAQGEHKIKRGYLPTPTWSAHWIADPGLRAAVARFLRQERAAMEAEMEDLAEFAPYRRCGEGDGG</sequence>
<dbReference type="Proteomes" id="UP000219621">
    <property type="component" value="Unassembled WGS sequence"/>
</dbReference>
<dbReference type="AlphaFoldDB" id="A0A286GIR8"/>
<reference evidence="1 2" key="1">
    <citation type="submission" date="2017-09" db="EMBL/GenBank/DDBJ databases">
        <authorList>
            <person name="Ehlers B."/>
            <person name="Leendertz F.H."/>
        </authorList>
    </citation>
    <scope>NUCLEOTIDE SEQUENCE [LARGE SCALE GENOMIC DNA]</scope>
    <source>
        <strain evidence="1 2">USBA 140</strain>
    </source>
</reference>
<name>A0A286GIR8_9PROT</name>
<dbReference type="SUPFAM" id="SSF55729">
    <property type="entry name" value="Acyl-CoA N-acyltransferases (Nat)"/>
    <property type="match status" value="1"/>
</dbReference>
<dbReference type="InterPro" id="IPR007434">
    <property type="entry name" value="FemAB-like"/>
</dbReference>
<evidence type="ECO:0000313" key="1">
    <source>
        <dbReference type="EMBL" id="SOD95009.1"/>
    </source>
</evidence>
<dbReference type="EMBL" id="OCNJ01000004">
    <property type="protein sequence ID" value="SOD95009.1"/>
    <property type="molecule type" value="Genomic_DNA"/>
</dbReference>
<dbReference type="Pfam" id="PF04339">
    <property type="entry name" value="FemAB_like"/>
    <property type="match status" value="1"/>
</dbReference>
<keyword evidence="2" id="KW-1185">Reference proteome</keyword>
<dbReference type="PANTHER" id="PTHR47017:SF1">
    <property type="entry name" value="ACYL-COA"/>
    <property type="match status" value="1"/>
</dbReference>
<dbReference type="Gene3D" id="3.40.630.30">
    <property type="match status" value="1"/>
</dbReference>
<organism evidence="1 2">
    <name type="scientific">Caenispirillum bisanense</name>
    <dbReference type="NCBI Taxonomy" id="414052"/>
    <lineage>
        <taxon>Bacteria</taxon>
        <taxon>Pseudomonadati</taxon>
        <taxon>Pseudomonadota</taxon>
        <taxon>Alphaproteobacteria</taxon>
        <taxon>Rhodospirillales</taxon>
        <taxon>Novispirillaceae</taxon>
        <taxon>Caenispirillum</taxon>
    </lineage>
</organism>
<dbReference type="PANTHER" id="PTHR47017">
    <property type="entry name" value="ACYL-COA"/>
    <property type="match status" value="1"/>
</dbReference>
<evidence type="ECO:0000313" key="2">
    <source>
        <dbReference type="Proteomes" id="UP000219621"/>
    </source>
</evidence>
<proteinExistence type="predicted"/>
<dbReference type="RefSeq" id="WP_097279154.1">
    <property type="nucleotide sequence ID" value="NZ_OCNJ01000004.1"/>
</dbReference>